<feature type="compositionally biased region" description="Polar residues" evidence="3">
    <location>
        <begin position="490"/>
        <end position="507"/>
    </location>
</feature>
<reference evidence="5 6" key="1">
    <citation type="submission" date="2014-09" db="EMBL/GenBank/DDBJ databases">
        <authorList>
            <person name="Magalhaes I.L.F."/>
            <person name="Oliveira U."/>
            <person name="Santos F.R."/>
            <person name="Vidigal T.H.D.A."/>
            <person name="Brescovit A.D."/>
            <person name="Santos A.J."/>
        </authorList>
    </citation>
    <scope>NUCLEOTIDE SEQUENCE [LARGE SCALE GENOMIC DNA]</scope>
</reference>
<dbReference type="Proteomes" id="UP000054845">
    <property type="component" value="Unassembled WGS sequence"/>
</dbReference>
<evidence type="ECO:0000256" key="3">
    <source>
        <dbReference type="SAM" id="MobiDB-lite"/>
    </source>
</evidence>
<feature type="region of interest" description="Disordered" evidence="3">
    <location>
        <begin position="243"/>
        <end position="326"/>
    </location>
</feature>
<dbReference type="CDD" id="cd07920">
    <property type="entry name" value="Pumilio"/>
    <property type="match status" value="1"/>
</dbReference>
<feature type="region of interest" description="Disordered" evidence="3">
    <location>
        <begin position="1"/>
        <end position="149"/>
    </location>
</feature>
<dbReference type="InterPro" id="IPR033133">
    <property type="entry name" value="PUM-HD"/>
</dbReference>
<dbReference type="Pfam" id="PF00806">
    <property type="entry name" value="PUF"/>
    <property type="match status" value="7"/>
</dbReference>
<feature type="compositionally biased region" description="Basic residues" evidence="3">
    <location>
        <begin position="508"/>
        <end position="520"/>
    </location>
</feature>
<feature type="region of interest" description="Disordered" evidence="3">
    <location>
        <begin position="187"/>
        <end position="222"/>
    </location>
</feature>
<dbReference type="GO" id="GO:0003730">
    <property type="term" value="F:mRNA 3'-UTR binding"/>
    <property type="evidence" value="ECO:0007669"/>
    <property type="project" value="TreeGrafter"/>
</dbReference>
<feature type="region of interest" description="Disordered" evidence="3">
    <location>
        <begin position="557"/>
        <end position="591"/>
    </location>
</feature>
<keyword evidence="1" id="KW-0677">Repeat</keyword>
<feature type="compositionally biased region" description="Low complexity" evidence="3">
    <location>
        <begin position="247"/>
        <end position="259"/>
    </location>
</feature>
<dbReference type="PANTHER" id="PTHR12537:SF12">
    <property type="entry name" value="MATERNAL PROTEIN PUMILIO"/>
    <property type="match status" value="1"/>
</dbReference>
<dbReference type="PROSITE" id="PS50303">
    <property type="entry name" value="PUM_HD"/>
    <property type="match status" value="1"/>
</dbReference>
<protein>
    <submittedName>
        <fullName evidence="5">Translational repressor Pumilio/PUF3 and related RNA-binding proteins (Puf superfamily)</fullName>
    </submittedName>
</protein>
<dbReference type="SUPFAM" id="SSF48371">
    <property type="entry name" value="ARM repeat"/>
    <property type="match status" value="1"/>
</dbReference>
<feature type="repeat" description="Pumilio" evidence="2">
    <location>
        <begin position="812"/>
        <end position="847"/>
    </location>
</feature>
<accession>A0A0P1BPX2</accession>
<feature type="repeat" description="Pumilio" evidence="2">
    <location>
        <begin position="848"/>
        <end position="883"/>
    </location>
</feature>
<dbReference type="GO" id="GO:0005737">
    <property type="term" value="C:cytoplasm"/>
    <property type="evidence" value="ECO:0007669"/>
    <property type="project" value="TreeGrafter"/>
</dbReference>
<feature type="compositionally biased region" description="Polar residues" evidence="3">
    <location>
        <begin position="310"/>
        <end position="325"/>
    </location>
</feature>
<dbReference type="GO" id="GO:0000288">
    <property type="term" value="P:nuclear-transcribed mRNA catabolic process, deadenylation-dependent decay"/>
    <property type="evidence" value="ECO:0007669"/>
    <property type="project" value="TreeGrafter"/>
</dbReference>
<evidence type="ECO:0000313" key="6">
    <source>
        <dbReference type="Proteomes" id="UP000054845"/>
    </source>
</evidence>
<feature type="compositionally biased region" description="Low complexity" evidence="3">
    <location>
        <begin position="473"/>
        <end position="486"/>
    </location>
</feature>
<feature type="repeat" description="Pumilio" evidence="2">
    <location>
        <begin position="740"/>
        <end position="775"/>
    </location>
</feature>
<dbReference type="SMART" id="SM00025">
    <property type="entry name" value="Pumilio"/>
    <property type="match status" value="7"/>
</dbReference>
<evidence type="ECO:0000256" key="2">
    <source>
        <dbReference type="PROSITE-ProRule" id="PRU00317"/>
    </source>
</evidence>
<feature type="repeat" description="Pumilio" evidence="2">
    <location>
        <begin position="960"/>
        <end position="992"/>
    </location>
</feature>
<feature type="repeat" description="Pumilio" evidence="2">
    <location>
        <begin position="885"/>
        <end position="920"/>
    </location>
</feature>
<feature type="compositionally biased region" description="Polar residues" evidence="3">
    <location>
        <begin position="564"/>
        <end position="589"/>
    </location>
</feature>
<feature type="repeat" description="Pumilio" evidence="2">
    <location>
        <begin position="776"/>
        <end position="811"/>
    </location>
</feature>
<name>A0A0P1BPX2_9BASI</name>
<dbReference type="STRING" id="401625.A0A0P1BPX2"/>
<feature type="repeat" description="Pumilio" evidence="2">
    <location>
        <begin position="921"/>
        <end position="957"/>
    </location>
</feature>
<organism evidence="5 6">
    <name type="scientific">Ceraceosorus bombacis</name>
    <dbReference type="NCBI Taxonomy" id="401625"/>
    <lineage>
        <taxon>Eukaryota</taxon>
        <taxon>Fungi</taxon>
        <taxon>Dikarya</taxon>
        <taxon>Basidiomycota</taxon>
        <taxon>Ustilaginomycotina</taxon>
        <taxon>Exobasidiomycetes</taxon>
        <taxon>Ceraceosorales</taxon>
        <taxon>Ceraceosoraceae</taxon>
        <taxon>Ceraceosorus</taxon>
    </lineage>
</organism>
<dbReference type="InterPro" id="IPR001313">
    <property type="entry name" value="Pumilio_RNA-bd_rpt"/>
</dbReference>
<keyword evidence="6" id="KW-1185">Reference proteome</keyword>
<evidence type="ECO:0000259" key="4">
    <source>
        <dbReference type="PROSITE" id="PS50303"/>
    </source>
</evidence>
<feature type="region of interest" description="Disordered" evidence="3">
    <location>
        <begin position="473"/>
        <end position="530"/>
    </location>
</feature>
<feature type="domain" description="PUM-HD" evidence="4">
    <location>
        <begin position="715"/>
        <end position="1066"/>
    </location>
</feature>
<dbReference type="PROSITE" id="PS50302">
    <property type="entry name" value="PUM"/>
    <property type="match status" value="7"/>
</dbReference>
<dbReference type="InterPro" id="IPR033712">
    <property type="entry name" value="Pumilio_RNA-bd"/>
</dbReference>
<feature type="compositionally biased region" description="Low complexity" evidence="3">
    <location>
        <begin position="9"/>
        <end position="22"/>
    </location>
</feature>
<feature type="compositionally biased region" description="Low complexity" evidence="3">
    <location>
        <begin position="36"/>
        <end position="49"/>
    </location>
</feature>
<dbReference type="PANTHER" id="PTHR12537">
    <property type="entry name" value="RNA BINDING PROTEIN PUMILIO-RELATED"/>
    <property type="match status" value="1"/>
</dbReference>
<evidence type="ECO:0000313" key="5">
    <source>
        <dbReference type="EMBL" id="CEH17860.1"/>
    </source>
</evidence>
<dbReference type="OrthoDB" id="668540at2759"/>
<dbReference type="InterPro" id="IPR011989">
    <property type="entry name" value="ARM-like"/>
</dbReference>
<evidence type="ECO:0000256" key="1">
    <source>
        <dbReference type="ARBA" id="ARBA00022737"/>
    </source>
</evidence>
<dbReference type="Gene3D" id="1.25.10.10">
    <property type="entry name" value="Leucine-rich Repeat Variant"/>
    <property type="match status" value="1"/>
</dbReference>
<feature type="compositionally biased region" description="Polar residues" evidence="3">
    <location>
        <begin position="57"/>
        <end position="75"/>
    </location>
</feature>
<proteinExistence type="predicted"/>
<dbReference type="EMBL" id="CCYA01000265">
    <property type="protein sequence ID" value="CEH17860.1"/>
    <property type="molecule type" value="Genomic_DNA"/>
</dbReference>
<sequence length="1427" mass="155596">MTDPSAQTSSSSFRARANASQSPVHPQRRATVDPVASSSSAANIAAAAATKSPPILATSSPAWKGAVQTTSSEMQHPTGVVAADDAAAPRPNAWAKPVPTRSFTSAPPRRQGVAAEDPLEEDEERARAAHAAARGLLSGKQQPAHSHAIDASLASRLSNVTLQSMQTASPTSAAQVLSPEQQRKDLLVEQAQISGGASVESVPAREAASSSTGRPRVAKQPVRAATLDPGTLQVHQLEAQGAGETFPSSSAAVQAPASPHATRPPDQGGAGPHRSATMYAPVASRDGGQHHDEQQEQYYASPELGPEPTSPESYGHSSAMSQPSRAQHGAMLLPHQAMDMAAFESYRTTPDPYAPIPQPPTPQHMHRLAHGSGSMMVQPYVQAGAAFQQSPPMLPSAGTSEGGAMTGDQSFVGTGPLLVYPNATYPAGLVPQLTGGGSVYGQMHQPQIHFSHDPNAATTYGYAPPMTPFIIPSPSLAHPSPASASHDWYGTQSHMFGSGPSSRPASRNNHHRRGASRQAHRRQDSYASSFAGDASYPAGVGGFSGFPGGPLSNASLAPNSASNGTSSQYGLSMIPNSPSSPTGTGNHQRLPTAHSMVPMHISPNAAVSAGAPIPLRAGALQASPLAAHSQNSAVQPGFYSTARFGSTSHNAAPPGRHSRNHSNASSISFAPFALPPPHLAGRNAAGLAAGSAFLNGGMSTRSDLVNEGQNAASPNRSALLEEFRSRGLMGGRARRFELEDLKGHLVEFSSDQHGSRFVQERMDSADQKQKDEVFEELKPAAKQLMVDVFGNYVIQKLFEHGTQEQRSALIADILGSIFSLSLGTYGCRVVQKALDYVTPHEQLSMAEELREHVLECVQDQNANHVVQKVLKRVRPSSDVAFVAEAFRGRVGELAAHCYSCRVLQRIFEHCEERMSRPLLEELHEEAKNLMRDQYGNYVIQWVLYKGQAADRDRIILQTKGQVLQLSKHKFASNVVEAVLRAASEQERRQLIEETLTLVDASPARLSAARSSTAVVQAFLRSRQGNVAALGLVRVDDVLLERSEARQTLIEETRWDKRPEEVAQELEIWTDLLTFLFGMDQQQEQADPFQAAWSSRVSSSTTCAHSRPSRLHGLALSSSAIARLVGSVHITWPGDPRPAPLYNPSPMERMNLDLRFWQSMDAQSKMTVNHLALSGSDYRLGPLWRRLRVRQCLTLYTCTHAMRPAHWARLEDLPTADDKLDGTGRNVALRFVQGRLDWSRRRAPQWPLDWVVHFARVQLRRRRGQVYPPFDRVRLELVGEDERSFEDFKEVLDALPRKYLDCKEFQLIRREEGGNQISLERAEWASGASLYSLPEAAQAYKSHQGKREASCEDFRMQWCECDPEGGPVDSYEEELEHNNWSADEMFDEEDFEDAAELKEWKKAMKKVHDAFARTASRRWSEEARRGQR</sequence>
<dbReference type="InterPro" id="IPR016024">
    <property type="entry name" value="ARM-type_fold"/>
</dbReference>